<dbReference type="KEGG" id="sgbi:P3F81_02805"/>
<dbReference type="RefSeq" id="WP_147667531.1">
    <property type="nucleotide sequence ID" value="NZ_CP120678.1"/>
</dbReference>
<dbReference type="SUPFAM" id="SSF109604">
    <property type="entry name" value="HD-domain/PDEase-like"/>
    <property type="match status" value="1"/>
</dbReference>
<reference evidence="2" key="1">
    <citation type="submission" date="2023-03" db="EMBL/GenBank/DDBJ databases">
        <title>Selenobaculum gbiensis gen. nov. sp. nov., a new bacterium isolated from the gut microbiota of IBD patient.</title>
        <authorList>
            <person name="Yeo S."/>
            <person name="Park H."/>
            <person name="Huh C.S."/>
        </authorList>
    </citation>
    <scope>NUCLEOTIDE SEQUENCE</scope>
    <source>
        <strain evidence="2">ICN-92133</strain>
    </source>
</reference>
<sequence length="316" mass="36137">MKTKKYFAMEDIYFNDQLLLKKGREVGIREYKFLKEKKLLHLVNSGRSYNEAIKQSKNFGNALTNNSNRFECMPNSNSNKIYYKNPYELGLNSSRKKFFNTIESQNKMISEKIPNIDFDLIKKSSDCIIEALLKSRELIWGTHISALANYIDWLYSHTINVTILSTTIGYKMNLSNNALENLIVSSLLHDIGNILIPKSILNKTGSLTEEEWKIIKQHPQIGYDMLLGTDLPAEVIIPVLQHHKRIDQSGYPEGKVAHISCASQIIAIADSFDSMTSTRPYRSAMSTSEALNDMKNKEGISYDKNLLQVFFSLIKF</sequence>
<dbReference type="PROSITE" id="PS51832">
    <property type="entry name" value="HD_GYP"/>
    <property type="match status" value="1"/>
</dbReference>
<dbReference type="PANTHER" id="PTHR43155">
    <property type="entry name" value="CYCLIC DI-GMP PHOSPHODIESTERASE PA4108-RELATED"/>
    <property type="match status" value="1"/>
</dbReference>
<dbReference type="SMART" id="SM00471">
    <property type="entry name" value="HDc"/>
    <property type="match status" value="1"/>
</dbReference>
<feature type="domain" description="HD-GYP" evidence="1">
    <location>
        <begin position="132"/>
        <end position="316"/>
    </location>
</feature>
<name>A0A9Y2AJK8_9FIRM</name>
<dbReference type="Pfam" id="PF13487">
    <property type="entry name" value="HD_5"/>
    <property type="match status" value="1"/>
</dbReference>
<evidence type="ECO:0000313" key="2">
    <source>
        <dbReference type="EMBL" id="WIW71261.1"/>
    </source>
</evidence>
<organism evidence="2 3">
    <name type="scientific">Selenobaculum gibii</name>
    <dbReference type="NCBI Taxonomy" id="3054208"/>
    <lineage>
        <taxon>Bacteria</taxon>
        <taxon>Bacillati</taxon>
        <taxon>Bacillota</taxon>
        <taxon>Negativicutes</taxon>
        <taxon>Selenomonadales</taxon>
        <taxon>Selenomonadaceae</taxon>
        <taxon>Selenobaculum</taxon>
    </lineage>
</organism>
<protein>
    <submittedName>
        <fullName evidence="2">HD domain-containing protein</fullName>
    </submittedName>
</protein>
<evidence type="ECO:0000259" key="1">
    <source>
        <dbReference type="PROSITE" id="PS51832"/>
    </source>
</evidence>
<dbReference type="PANTHER" id="PTHR43155:SF2">
    <property type="entry name" value="CYCLIC DI-GMP PHOSPHODIESTERASE PA4108"/>
    <property type="match status" value="1"/>
</dbReference>
<dbReference type="EMBL" id="CP120678">
    <property type="protein sequence ID" value="WIW71261.1"/>
    <property type="molecule type" value="Genomic_DNA"/>
</dbReference>
<gene>
    <name evidence="2" type="ORF">P3F81_02805</name>
</gene>
<accession>A0A9Y2AJK8</accession>
<dbReference type="InterPro" id="IPR037522">
    <property type="entry name" value="HD_GYP_dom"/>
</dbReference>
<dbReference type="InterPro" id="IPR003607">
    <property type="entry name" value="HD/PDEase_dom"/>
</dbReference>
<dbReference type="AlphaFoldDB" id="A0A9Y2AJK8"/>
<dbReference type="Proteomes" id="UP001243623">
    <property type="component" value="Chromosome"/>
</dbReference>
<dbReference type="CDD" id="cd00077">
    <property type="entry name" value="HDc"/>
    <property type="match status" value="1"/>
</dbReference>
<evidence type="ECO:0000313" key="3">
    <source>
        <dbReference type="Proteomes" id="UP001243623"/>
    </source>
</evidence>
<proteinExistence type="predicted"/>
<keyword evidence="3" id="KW-1185">Reference proteome</keyword>
<dbReference type="Gene3D" id="1.10.3210.10">
    <property type="entry name" value="Hypothetical protein af1432"/>
    <property type="match status" value="1"/>
</dbReference>